<dbReference type="AlphaFoldDB" id="A0A4R6RWA4"/>
<dbReference type="SUPFAM" id="SSF53756">
    <property type="entry name" value="UDP-Glycosyltransferase/glycogen phosphorylase"/>
    <property type="match status" value="1"/>
</dbReference>
<dbReference type="GO" id="GO:1901137">
    <property type="term" value="P:carbohydrate derivative biosynthetic process"/>
    <property type="evidence" value="ECO:0007669"/>
    <property type="project" value="UniProtKB-ARBA"/>
</dbReference>
<proteinExistence type="predicted"/>
<sequence>MHVLVVTDQHPDSLGGVQVAIRLQREELERRGHRVTVAAPALHRAGYVPAAADRAAYIELPSFPITRDREYGLSWPGARTDRALARALRELPPVDVVHVQGDFWGALIGIRAATGLRVPIVHTMHNHVDAGTRAVTPFAPLAFAGLRVWRRLAVGRTTTDVDPAARGAWRYLAELASAADVVTAPSRHFAAELEAHGVAPEVLVTPGGVADAAIAAARTVPRTPRSRPKLVWLGRMSQEKRILEFVAAIAESGIDADVALHGAGLLLPKVRERIAQLGLGDRVTIPGPVPYAAALAAMRDADALVQTSMGFETQGLTPFEAAALGTPTIYCDAEIADDVAAWPEWRVADRSIGALATTLRAAVGQLAAAATDREHSAALRVSEQDAQRFLQSAQSEVMLAAYARAGIRI</sequence>
<evidence type="ECO:0000259" key="5">
    <source>
        <dbReference type="Pfam" id="PF13439"/>
    </source>
</evidence>
<dbReference type="Pfam" id="PF00534">
    <property type="entry name" value="Glycos_transf_1"/>
    <property type="match status" value="1"/>
</dbReference>
<accession>A0A4R6RWA4</accession>
<dbReference type="InterPro" id="IPR028098">
    <property type="entry name" value="Glyco_trans_4-like_N"/>
</dbReference>
<dbReference type="Pfam" id="PF13439">
    <property type="entry name" value="Glyco_transf_4"/>
    <property type="match status" value="1"/>
</dbReference>
<keyword evidence="2" id="KW-0328">Glycosyltransferase</keyword>
<dbReference type="Proteomes" id="UP000295601">
    <property type="component" value="Unassembled WGS sequence"/>
</dbReference>
<dbReference type="PANTHER" id="PTHR45947:SF3">
    <property type="entry name" value="SULFOQUINOVOSYL TRANSFERASE SQD2"/>
    <property type="match status" value="1"/>
</dbReference>
<gene>
    <name evidence="6" type="ORF">EDF62_2397</name>
</gene>
<keyword evidence="7" id="KW-1185">Reference proteome</keyword>
<dbReference type="PANTHER" id="PTHR45947">
    <property type="entry name" value="SULFOQUINOVOSYL TRANSFERASE SQD2"/>
    <property type="match status" value="1"/>
</dbReference>
<evidence type="ECO:0000256" key="3">
    <source>
        <dbReference type="ARBA" id="ARBA00022679"/>
    </source>
</evidence>
<dbReference type="InterPro" id="IPR050194">
    <property type="entry name" value="Glycosyltransferase_grp1"/>
</dbReference>
<dbReference type="Gene3D" id="3.40.50.2000">
    <property type="entry name" value="Glycogen Phosphorylase B"/>
    <property type="match status" value="2"/>
</dbReference>
<evidence type="ECO:0000313" key="7">
    <source>
        <dbReference type="Proteomes" id="UP000295601"/>
    </source>
</evidence>
<evidence type="ECO:0000259" key="4">
    <source>
        <dbReference type="Pfam" id="PF00534"/>
    </source>
</evidence>
<evidence type="ECO:0000256" key="1">
    <source>
        <dbReference type="ARBA" id="ARBA00021292"/>
    </source>
</evidence>
<dbReference type="RefSeq" id="WP_133617180.1">
    <property type="nucleotide sequence ID" value="NZ_SNYA01000006.1"/>
</dbReference>
<dbReference type="OrthoDB" id="4562574at2"/>
<keyword evidence="3 6" id="KW-0808">Transferase</keyword>
<organism evidence="6 7">
    <name type="scientific">Leucobacter luti</name>
    <dbReference type="NCBI Taxonomy" id="340320"/>
    <lineage>
        <taxon>Bacteria</taxon>
        <taxon>Bacillati</taxon>
        <taxon>Actinomycetota</taxon>
        <taxon>Actinomycetes</taxon>
        <taxon>Micrococcales</taxon>
        <taxon>Microbacteriaceae</taxon>
        <taxon>Leucobacter</taxon>
    </lineage>
</organism>
<dbReference type="InterPro" id="IPR001296">
    <property type="entry name" value="Glyco_trans_1"/>
</dbReference>
<dbReference type="EMBL" id="SNYA01000006">
    <property type="protein sequence ID" value="TDP90747.1"/>
    <property type="molecule type" value="Genomic_DNA"/>
</dbReference>
<name>A0A4R6RWA4_9MICO</name>
<comment type="caution">
    <text evidence="6">The sequence shown here is derived from an EMBL/GenBank/DDBJ whole genome shotgun (WGS) entry which is preliminary data.</text>
</comment>
<reference evidence="6 7" key="1">
    <citation type="submission" date="2019-03" db="EMBL/GenBank/DDBJ databases">
        <title>Genomic analyses of the natural microbiome of Caenorhabditis elegans.</title>
        <authorList>
            <person name="Samuel B."/>
        </authorList>
    </citation>
    <scope>NUCLEOTIDE SEQUENCE [LARGE SCALE GENOMIC DNA]</scope>
    <source>
        <strain evidence="6 7">JUb18</strain>
    </source>
</reference>
<dbReference type="GO" id="GO:0016757">
    <property type="term" value="F:glycosyltransferase activity"/>
    <property type="evidence" value="ECO:0007669"/>
    <property type="project" value="UniProtKB-KW"/>
</dbReference>
<feature type="domain" description="Glycosyl transferase family 1" evidence="4">
    <location>
        <begin position="222"/>
        <end position="341"/>
    </location>
</feature>
<feature type="domain" description="Glycosyltransferase subfamily 4-like N-terminal" evidence="5">
    <location>
        <begin position="15"/>
        <end position="209"/>
    </location>
</feature>
<evidence type="ECO:0000256" key="2">
    <source>
        <dbReference type="ARBA" id="ARBA00022676"/>
    </source>
</evidence>
<protein>
    <recommendedName>
        <fullName evidence="1">D-inositol 3-phosphate glycosyltransferase</fullName>
    </recommendedName>
</protein>
<evidence type="ECO:0000313" key="6">
    <source>
        <dbReference type="EMBL" id="TDP90747.1"/>
    </source>
</evidence>